<dbReference type="AlphaFoldDB" id="A0A2M9CT06"/>
<keyword evidence="2" id="KW-1185">Reference proteome</keyword>
<dbReference type="RefSeq" id="WP_100313667.1">
    <property type="nucleotide sequence ID" value="NZ_PGFG01000001.1"/>
</dbReference>
<dbReference type="EMBL" id="PGFG01000001">
    <property type="protein sequence ID" value="PJJ75001.1"/>
    <property type="molecule type" value="Genomic_DNA"/>
</dbReference>
<dbReference type="OrthoDB" id="3231195at2"/>
<dbReference type="InterPro" id="IPR029060">
    <property type="entry name" value="PIN-like_dom_sf"/>
</dbReference>
<name>A0A2M9CT06_9BACT</name>
<dbReference type="Pfam" id="PF14367">
    <property type="entry name" value="DUF4411"/>
    <property type="match status" value="1"/>
</dbReference>
<protein>
    <submittedName>
        <fullName evidence="1">Uncharacterized protein DUF4411</fullName>
    </submittedName>
</protein>
<proteinExistence type="predicted"/>
<dbReference type="SUPFAM" id="SSF88723">
    <property type="entry name" value="PIN domain-like"/>
    <property type="match status" value="1"/>
</dbReference>
<gene>
    <name evidence="1" type="ORF">BXY57_0568</name>
</gene>
<dbReference type="InterPro" id="IPR016541">
    <property type="entry name" value="UCP008505"/>
</dbReference>
<dbReference type="Proteomes" id="UP000230000">
    <property type="component" value="Unassembled WGS sequence"/>
</dbReference>
<organism evidence="1 2">
    <name type="scientific">Thermoflavifilum aggregans</name>
    <dbReference type="NCBI Taxonomy" id="454188"/>
    <lineage>
        <taxon>Bacteria</taxon>
        <taxon>Pseudomonadati</taxon>
        <taxon>Bacteroidota</taxon>
        <taxon>Chitinophagia</taxon>
        <taxon>Chitinophagales</taxon>
        <taxon>Chitinophagaceae</taxon>
        <taxon>Thermoflavifilum</taxon>
    </lineage>
</organism>
<accession>A0A2M9CT06</accession>
<comment type="caution">
    <text evidence="1">The sequence shown here is derived from an EMBL/GenBank/DDBJ whole genome shotgun (WGS) entry which is preliminary data.</text>
</comment>
<reference evidence="1 2" key="1">
    <citation type="submission" date="2017-11" db="EMBL/GenBank/DDBJ databases">
        <title>Genomic Encyclopedia of Archaeal and Bacterial Type Strains, Phase II (KMG-II): From Individual Species to Whole Genera.</title>
        <authorList>
            <person name="Goeker M."/>
        </authorList>
    </citation>
    <scope>NUCLEOTIDE SEQUENCE [LARGE SCALE GENOMIC DNA]</scope>
    <source>
        <strain evidence="1 2">DSM 27268</strain>
    </source>
</reference>
<sequence>MPYLLDANVFIQAKNLYYGFDFCPAFWDWLDVANKQKKVFSIENVFNELIAGDDELTLWAKEHEKSFFLKPDTNVIAAFGKVSQWVYSQAYEPAAIQTFFQNADYYLIAHALAYDFFVVTHEVPGNTTKRVKIPNVCIGMHIQHLTPYQMLRREGARFILG</sequence>
<evidence type="ECO:0000313" key="1">
    <source>
        <dbReference type="EMBL" id="PJJ75001.1"/>
    </source>
</evidence>
<evidence type="ECO:0000313" key="2">
    <source>
        <dbReference type="Proteomes" id="UP000230000"/>
    </source>
</evidence>